<dbReference type="InterPro" id="IPR036259">
    <property type="entry name" value="MFS_trans_sf"/>
</dbReference>
<dbReference type="EMBL" id="JADWYS010000001">
    <property type="protein sequence ID" value="MBG9388915.1"/>
    <property type="molecule type" value="Genomic_DNA"/>
</dbReference>
<keyword evidence="5 6" id="KW-0472">Membrane</keyword>
<dbReference type="Proteomes" id="UP000651050">
    <property type="component" value="Unassembled WGS sequence"/>
</dbReference>
<feature type="transmembrane region" description="Helical" evidence="6">
    <location>
        <begin position="347"/>
        <end position="370"/>
    </location>
</feature>
<feature type="transmembrane region" description="Helical" evidence="6">
    <location>
        <begin position="45"/>
        <end position="65"/>
    </location>
</feature>
<evidence type="ECO:0000259" key="7">
    <source>
        <dbReference type="PROSITE" id="PS50850"/>
    </source>
</evidence>
<dbReference type="AlphaFoldDB" id="A0A931H5B4"/>
<sequence length="405" mass="41974">MSAVLPRPFLSLAWSNLAAQSAEQLSLAAVPLVAVLALGAGPGEIGTLAAVQTMPFLLLSIPLGLLADRMSRQRLMMLAETLRAVSLLGLLAMVMSGQLSIAGLAILGFLGAVGTVGFSVAAPALVPSLVPRDMLARANGRLELARSAAYAGGPALAGALVAWAGASMAFVLAMLLSTSAVLLLWRLREPVRERGAARHPWLEVQDGARFVWRQPYLRPILLCGLAWNISWFVLQAAYVPYAVRALGLSAQAVGVTMGCYGAGMVVGALLAPRIVGAMAFGRAIQFGPATSVFAAGAMAATLVVPSGWLAGSAFFLFGAGPIIWTITSTTLRQSITPGAMLGRVSSVFLTVNAGSRPVGALLGGIVGAAWGEPACLLLAFAGFVLQFVVILWSSLHELRRVPQPA</sequence>
<feature type="transmembrane region" description="Helical" evidence="6">
    <location>
        <begin position="376"/>
        <end position="395"/>
    </location>
</feature>
<comment type="subcellular location">
    <subcellularLocation>
        <location evidence="1">Cell membrane</location>
        <topology evidence="1">Multi-pass membrane protein</topology>
    </subcellularLocation>
</comment>
<evidence type="ECO:0000313" key="9">
    <source>
        <dbReference type="Proteomes" id="UP000651050"/>
    </source>
</evidence>
<feature type="transmembrane region" description="Helical" evidence="6">
    <location>
        <begin position="308"/>
        <end position="326"/>
    </location>
</feature>
<evidence type="ECO:0000256" key="1">
    <source>
        <dbReference type="ARBA" id="ARBA00004651"/>
    </source>
</evidence>
<feature type="transmembrane region" description="Helical" evidence="6">
    <location>
        <begin position="219"/>
        <end position="238"/>
    </location>
</feature>
<keyword evidence="4 6" id="KW-1133">Transmembrane helix</keyword>
<dbReference type="Pfam" id="PF07690">
    <property type="entry name" value="MFS_1"/>
    <property type="match status" value="1"/>
</dbReference>
<dbReference type="PANTHER" id="PTHR23513:SF6">
    <property type="entry name" value="MAJOR FACILITATOR SUPERFAMILY ASSOCIATED DOMAIN-CONTAINING PROTEIN"/>
    <property type="match status" value="1"/>
</dbReference>
<dbReference type="InterPro" id="IPR020846">
    <property type="entry name" value="MFS_dom"/>
</dbReference>
<dbReference type="RefSeq" id="WP_196986738.1">
    <property type="nucleotide sequence ID" value="NZ_JADWYS010000001.1"/>
</dbReference>
<accession>A0A931H5B4</accession>
<evidence type="ECO:0000256" key="4">
    <source>
        <dbReference type="ARBA" id="ARBA00022989"/>
    </source>
</evidence>
<evidence type="ECO:0000256" key="5">
    <source>
        <dbReference type="ARBA" id="ARBA00023136"/>
    </source>
</evidence>
<proteinExistence type="predicted"/>
<name>A0A931H5B4_9BURK</name>
<comment type="caution">
    <text evidence="8">The sequence shown here is derived from an EMBL/GenBank/DDBJ whole genome shotgun (WGS) entry which is preliminary data.</text>
</comment>
<dbReference type="GO" id="GO:0022857">
    <property type="term" value="F:transmembrane transporter activity"/>
    <property type="evidence" value="ECO:0007669"/>
    <property type="project" value="InterPro"/>
</dbReference>
<dbReference type="SUPFAM" id="SSF103473">
    <property type="entry name" value="MFS general substrate transporter"/>
    <property type="match status" value="1"/>
</dbReference>
<dbReference type="PANTHER" id="PTHR23513">
    <property type="entry name" value="INTEGRAL MEMBRANE EFFLUX PROTEIN-RELATED"/>
    <property type="match status" value="1"/>
</dbReference>
<organism evidence="8 9">
    <name type="scientific">Caenimonas aquaedulcis</name>
    <dbReference type="NCBI Taxonomy" id="2793270"/>
    <lineage>
        <taxon>Bacteria</taxon>
        <taxon>Pseudomonadati</taxon>
        <taxon>Pseudomonadota</taxon>
        <taxon>Betaproteobacteria</taxon>
        <taxon>Burkholderiales</taxon>
        <taxon>Comamonadaceae</taxon>
        <taxon>Caenimonas</taxon>
    </lineage>
</organism>
<dbReference type="GO" id="GO:0005886">
    <property type="term" value="C:plasma membrane"/>
    <property type="evidence" value="ECO:0007669"/>
    <property type="project" value="UniProtKB-SubCell"/>
</dbReference>
<evidence type="ECO:0000256" key="3">
    <source>
        <dbReference type="ARBA" id="ARBA00022692"/>
    </source>
</evidence>
<protein>
    <submittedName>
        <fullName evidence="8">MFS transporter</fullName>
    </submittedName>
</protein>
<reference evidence="8" key="1">
    <citation type="submission" date="2020-11" db="EMBL/GenBank/DDBJ databases">
        <title>Bacterial whole genome sequence for Caenimonas sp. DR4.4.</title>
        <authorList>
            <person name="Le V."/>
            <person name="Ko S.-R."/>
            <person name="Ahn C.-Y."/>
            <person name="Oh H.-M."/>
        </authorList>
    </citation>
    <scope>NUCLEOTIDE SEQUENCE</scope>
    <source>
        <strain evidence="8">DR4.4</strain>
    </source>
</reference>
<feature type="transmembrane region" description="Helical" evidence="6">
    <location>
        <begin position="170"/>
        <end position="187"/>
    </location>
</feature>
<dbReference type="InterPro" id="IPR011701">
    <property type="entry name" value="MFS"/>
</dbReference>
<feature type="transmembrane region" description="Helical" evidence="6">
    <location>
        <begin position="283"/>
        <end position="302"/>
    </location>
</feature>
<evidence type="ECO:0000313" key="8">
    <source>
        <dbReference type="EMBL" id="MBG9388915.1"/>
    </source>
</evidence>
<keyword evidence="2" id="KW-1003">Cell membrane</keyword>
<gene>
    <name evidence="8" type="ORF">I5803_12850</name>
</gene>
<dbReference type="Gene3D" id="1.20.1250.20">
    <property type="entry name" value="MFS general substrate transporter like domains"/>
    <property type="match status" value="1"/>
</dbReference>
<feature type="transmembrane region" description="Helical" evidence="6">
    <location>
        <begin position="250"/>
        <end position="271"/>
    </location>
</feature>
<evidence type="ECO:0000256" key="2">
    <source>
        <dbReference type="ARBA" id="ARBA00022475"/>
    </source>
</evidence>
<dbReference type="PROSITE" id="PS50850">
    <property type="entry name" value="MFS"/>
    <property type="match status" value="1"/>
</dbReference>
<dbReference type="CDD" id="cd06173">
    <property type="entry name" value="MFS_MefA_like"/>
    <property type="match status" value="1"/>
</dbReference>
<feature type="domain" description="Major facilitator superfamily (MFS) profile" evidence="7">
    <location>
        <begin position="1"/>
        <end position="399"/>
    </location>
</feature>
<keyword evidence="9" id="KW-1185">Reference proteome</keyword>
<keyword evidence="3 6" id="KW-0812">Transmembrane</keyword>
<evidence type="ECO:0000256" key="6">
    <source>
        <dbReference type="SAM" id="Phobius"/>
    </source>
</evidence>